<evidence type="ECO:0000313" key="2">
    <source>
        <dbReference type="EMBL" id="AZG45946.1"/>
    </source>
</evidence>
<evidence type="ECO:0000259" key="1">
    <source>
        <dbReference type="Pfam" id="PF13577"/>
    </source>
</evidence>
<name>A0A3G8JLK3_9ACTN</name>
<dbReference type="AlphaFoldDB" id="A0A3G8JLK3"/>
<dbReference type="Proteomes" id="UP000271469">
    <property type="component" value="Chromosome"/>
</dbReference>
<proteinExistence type="predicted"/>
<dbReference type="SUPFAM" id="SSF54427">
    <property type="entry name" value="NTF2-like"/>
    <property type="match status" value="1"/>
</dbReference>
<evidence type="ECO:0000313" key="3">
    <source>
        <dbReference type="Proteomes" id="UP000271469"/>
    </source>
</evidence>
<sequence length="134" mass="14570">MSESSNADTIYGVHNTIAEYAHALDDGRADDVAALFCIDGISDISAVGRYEGREEIRAGYARLAPTSPQRHLVSNVVVTPLGTGEARASSDFLFLARGDAGWAAVVAGHYDDDLHLDEADGRWRFHRRATSYVM</sequence>
<dbReference type="OrthoDB" id="4555743at2"/>
<dbReference type="RefSeq" id="WP_124708540.1">
    <property type="nucleotide sequence ID" value="NZ_CP033972.1"/>
</dbReference>
<dbReference type="EMBL" id="CP033972">
    <property type="protein sequence ID" value="AZG45946.1"/>
    <property type="molecule type" value="Genomic_DNA"/>
</dbReference>
<dbReference type="InterPro" id="IPR032710">
    <property type="entry name" value="NTF2-like_dom_sf"/>
</dbReference>
<organism evidence="2 3">
    <name type="scientific">Gordonia insulae</name>
    <dbReference type="NCBI Taxonomy" id="2420509"/>
    <lineage>
        <taxon>Bacteria</taxon>
        <taxon>Bacillati</taxon>
        <taxon>Actinomycetota</taxon>
        <taxon>Actinomycetes</taxon>
        <taxon>Mycobacteriales</taxon>
        <taxon>Gordoniaceae</taxon>
        <taxon>Gordonia</taxon>
    </lineage>
</organism>
<dbReference type="KEGG" id="gom:D7316_02546"/>
<protein>
    <recommendedName>
        <fullName evidence="1">SnoaL-like domain-containing protein</fullName>
    </recommendedName>
</protein>
<dbReference type="Pfam" id="PF13577">
    <property type="entry name" value="SnoaL_4"/>
    <property type="match status" value="1"/>
</dbReference>
<dbReference type="Gene3D" id="3.10.450.50">
    <property type="match status" value="1"/>
</dbReference>
<keyword evidence="3" id="KW-1185">Reference proteome</keyword>
<feature type="domain" description="SnoaL-like" evidence="1">
    <location>
        <begin position="12"/>
        <end position="128"/>
    </location>
</feature>
<accession>A0A3G8JLK3</accession>
<gene>
    <name evidence="2" type="ORF">D7316_02546</name>
</gene>
<reference evidence="2 3" key="1">
    <citation type="submission" date="2018-11" db="EMBL/GenBank/DDBJ databases">
        <title>Gordonia insulae sp. nov., isolated from an island soil.</title>
        <authorList>
            <person name="Kim Y.S."/>
            <person name="Kim S.B."/>
        </authorList>
    </citation>
    <scope>NUCLEOTIDE SEQUENCE [LARGE SCALE GENOMIC DNA]</scope>
    <source>
        <strain evidence="2 3">MMS17-SY073</strain>
    </source>
</reference>
<dbReference type="InterPro" id="IPR037401">
    <property type="entry name" value="SnoaL-like"/>
</dbReference>